<dbReference type="PANTHER" id="PTHR46825">
    <property type="entry name" value="D-ALANYL-D-ALANINE-CARBOXYPEPTIDASE/ENDOPEPTIDASE AMPH"/>
    <property type="match status" value="1"/>
</dbReference>
<dbReference type="RefSeq" id="WP_245770060.1">
    <property type="nucleotide sequence ID" value="NZ_FOET01000005.1"/>
</dbReference>
<feature type="signal peptide" evidence="2">
    <location>
        <begin position="1"/>
        <end position="29"/>
    </location>
</feature>
<accession>A0A1H9EPV7</accession>
<dbReference type="Pfam" id="PF00144">
    <property type="entry name" value="Beta-lactamase"/>
    <property type="match status" value="1"/>
</dbReference>
<dbReference type="InterPro" id="IPR012338">
    <property type="entry name" value="Beta-lactam/transpept-like"/>
</dbReference>
<organism evidence="4 5">
    <name type="scientific">Streptomyces radiopugnans</name>
    <dbReference type="NCBI Taxonomy" id="403935"/>
    <lineage>
        <taxon>Bacteria</taxon>
        <taxon>Bacillati</taxon>
        <taxon>Actinomycetota</taxon>
        <taxon>Actinomycetes</taxon>
        <taxon>Kitasatosporales</taxon>
        <taxon>Streptomycetaceae</taxon>
        <taxon>Streptomyces</taxon>
    </lineage>
</organism>
<dbReference type="AlphaFoldDB" id="A0A1H9EPV7"/>
<feature type="chain" id="PRO_5011697898" evidence="2">
    <location>
        <begin position="30"/>
        <end position="415"/>
    </location>
</feature>
<keyword evidence="4" id="KW-0121">Carboxypeptidase</keyword>
<evidence type="ECO:0000313" key="4">
    <source>
        <dbReference type="EMBL" id="SEQ27750.1"/>
    </source>
</evidence>
<dbReference type="InterPro" id="IPR001466">
    <property type="entry name" value="Beta-lactam-related"/>
</dbReference>
<dbReference type="PANTHER" id="PTHR46825:SF7">
    <property type="entry name" value="D-ALANYL-D-ALANINE CARBOXYPEPTIDASE"/>
    <property type="match status" value="1"/>
</dbReference>
<dbReference type="SUPFAM" id="SSF56601">
    <property type="entry name" value="beta-lactamase/transpeptidase-like"/>
    <property type="match status" value="1"/>
</dbReference>
<evidence type="ECO:0000256" key="1">
    <source>
        <dbReference type="SAM" id="MobiDB-lite"/>
    </source>
</evidence>
<name>A0A1H9EPV7_9ACTN</name>
<keyword evidence="5" id="KW-1185">Reference proteome</keyword>
<evidence type="ECO:0000259" key="3">
    <source>
        <dbReference type="Pfam" id="PF00144"/>
    </source>
</evidence>
<feature type="domain" description="Beta-lactamase-related" evidence="3">
    <location>
        <begin position="54"/>
        <end position="381"/>
    </location>
</feature>
<feature type="region of interest" description="Disordered" evidence="1">
    <location>
        <begin position="395"/>
        <end position="415"/>
    </location>
</feature>
<sequence>MSRRSLRTATTLAVAAALALTAVPAAASAASGPAAPADTAERQRHHGGHHAALRQAMDDMVDAGVPGVLAQARDGHGTWTASAGVADLDTGRPRIRPDRFRVGSITKTFVATVMLQLQQEGRLDLDDTVEERLPGVVRGNGHDGRRVTLRQLLNHTSGIFDYTSDERFGRRLREDFEKHRYDTHTPEQLVGIAMGHEPDFAPGTDWSYSNTNYVLAGMVIEAVTGDSYAHQVERRVLRPLGLRATVLPGTRATMPRPHGRAYVPFGGPGAELTDVTDFNPSAAWAAGEMVSTVDDLNRFLRALMTGRLLSGESMAEMFEAVPTGEQGGDRYGLGLQTRELSCGKRVWGHSGGIPGSSSLALATRDGGHSLALNLNAQGIPVNATAALEAEFCGTPAAPAPKPGPKTGPLQPEPLW</sequence>
<evidence type="ECO:0000256" key="2">
    <source>
        <dbReference type="SAM" id="SignalP"/>
    </source>
</evidence>
<evidence type="ECO:0000313" key="5">
    <source>
        <dbReference type="Proteomes" id="UP000199055"/>
    </source>
</evidence>
<dbReference type="InterPro" id="IPR050491">
    <property type="entry name" value="AmpC-like"/>
</dbReference>
<keyword evidence="4" id="KW-0378">Hydrolase</keyword>
<protein>
    <submittedName>
        <fullName evidence="4">D-alanyl-D-alanine carboxypeptidase</fullName>
    </submittedName>
</protein>
<feature type="compositionally biased region" description="Pro residues" evidence="1">
    <location>
        <begin position="397"/>
        <end position="415"/>
    </location>
</feature>
<reference evidence="4 5" key="1">
    <citation type="submission" date="2016-10" db="EMBL/GenBank/DDBJ databases">
        <authorList>
            <person name="de Groot N.N."/>
        </authorList>
    </citation>
    <scope>NUCLEOTIDE SEQUENCE [LARGE SCALE GENOMIC DNA]</scope>
    <source>
        <strain evidence="4 5">CGMCC 4.3519</strain>
    </source>
</reference>
<dbReference type="Gene3D" id="3.40.710.10">
    <property type="entry name" value="DD-peptidase/beta-lactamase superfamily"/>
    <property type="match status" value="1"/>
</dbReference>
<dbReference type="Proteomes" id="UP000199055">
    <property type="component" value="Unassembled WGS sequence"/>
</dbReference>
<gene>
    <name evidence="4" type="ORF">SAMN05216481_105242</name>
</gene>
<proteinExistence type="predicted"/>
<keyword evidence="4" id="KW-0645">Protease</keyword>
<keyword evidence="2" id="KW-0732">Signal</keyword>
<dbReference type="GO" id="GO:0004180">
    <property type="term" value="F:carboxypeptidase activity"/>
    <property type="evidence" value="ECO:0007669"/>
    <property type="project" value="UniProtKB-KW"/>
</dbReference>
<feature type="region of interest" description="Disordered" evidence="1">
    <location>
        <begin position="31"/>
        <end position="51"/>
    </location>
</feature>
<dbReference type="EMBL" id="FOET01000005">
    <property type="protein sequence ID" value="SEQ27750.1"/>
    <property type="molecule type" value="Genomic_DNA"/>
</dbReference>
<dbReference type="STRING" id="403935.SAMN05216481_105242"/>